<gene>
    <name evidence="7" type="ORF">Spa2297_02865</name>
</gene>
<organism evidence="7 8">
    <name type="scientific">Streptomyces parvulus</name>
    <dbReference type="NCBI Taxonomy" id="146923"/>
    <lineage>
        <taxon>Bacteria</taxon>
        <taxon>Bacillati</taxon>
        <taxon>Actinomycetota</taxon>
        <taxon>Actinomycetes</taxon>
        <taxon>Kitasatosporales</taxon>
        <taxon>Streptomycetaceae</taxon>
        <taxon>Streptomyces</taxon>
    </lineage>
</organism>
<dbReference type="InterPro" id="IPR011701">
    <property type="entry name" value="MFS"/>
</dbReference>
<evidence type="ECO:0000256" key="1">
    <source>
        <dbReference type="ARBA" id="ARBA00004651"/>
    </source>
</evidence>
<dbReference type="KEGG" id="spav:Spa2297_02865"/>
<keyword evidence="2" id="KW-0813">Transport</keyword>
<dbReference type="InterPro" id="IPR036259">
    <property type="entry name" value="MFS_trans_sf"/>
</dbReference>
<sequence>MDSRFLPARGPARSLTSATLFMTMGNGAFMTCSALYFTQVVGLSPARLGIGLSIAGLVGLLAGVPLGHLADRRGPRGTAAALVALNGVAAAGYLFVGSFVQFLLVACAFVVLERGGRAALQATLAVVLRGTELVRTRAYLRSVNNAGIALGALGAGFAIQLGSDTAFRVVLVLDALSFLVSALLLMTLPATAAAPAPAAGEPRLAVLRDRPFALVTLVSVVLSLYAVLLEIVLPLWIVRHTTAPPWLVTVLFLINTVCVVAFQVRVAKRVDDLPSAVTAFRRSGAVLLLCCLLFAVSSTGSPLVSGLLLVAGGAVHVYGEMVLSAAAWVVSYELAPPDKQGQYQGFFFTGYAASMMIAPVLLTSLLIEYGTPGWLILGAAFLLASLAMGPAVRWAARTRAHYFGSSSLPSTSLKGVS</sequence>
<dbReference type="Pfam" id="PF07690">
    <property type="entry name" value="MFS_1"/>
    <property type="match status" value="1"/>
</dbReference>
<keyword evidence="5" id="KW-1133">Transmembrane helix</keyword>
<dbReference type="GO" id="GO:0005886">
    <property type="term" value="C:plasma membrane"/>
    <property type="evidence" value="ECO:0007669"/>
    <property type="project" value="UniProtKB-SubCell"/>
</dbReference>
<dbReference type="SUPFAM" id="SSF103473">
    <property type="entry name" value="MFS general substrate transporter"/>
    <property type="match status" value="1"/>
</dbReference>
<keyword evidence="4" id="KW-0812">Transmembrane</keyword>
<dbReference type="RefSeq" id="WP_064726395.1">
    <property type="nucleotide sequence ID" value="NZ_BMRX01000003.1"/>
</dbReference>
<reference evidence="7 8" key="1">
    <citation type="submission" date="2016-05" db="EMBL/GenBank/DDBJ databases">
        <title>Non-Contiguous Finished Genome Sequence of Streptomyces parvulus 2297 Integrated Site-Specifically with Actinophage R4.</title>
        <authorList>
            <person name="Nishizawa T."/>
            <person name="Miura T."/>
            <person name="Harada C."/>
            <person name="Guo Y."/>
            <person name="Narisawa K."/>
            <person name="Ohta H."/>
            <person name="Takahashi H."/>
            <person name="Shirai M."/>
        </authorList>
    </citation>
    <scope>NUCLEOTIDE SEQUENCE [LARGE SCALE GENOMIC DNA]</scope>
    <source>
        <strain evidence="7 8">2297</strain>
    </source>
</reference>
<comment type="subcellular location">
    <subcellularLocation>
        <location evidence="1">Cell membrane</location>
        <topology evidence="1">Multi-pass membrane protein</topology>
    </subcellularLocation>
</comment>
<dbReference type="Proteomes" id="UP000078468">
    <property type="component" value="Chromosome"/>
</dbReference>
<evidence type="ECO:0000256" key="2">
    <source>
        <dbReference type="ARBA" id="ARBA00022448"/>
    </source>
</evidence>
<evidence type="ECO:0000313" key="7">
    <source>
        <dbReference type="EMBL" id="ANJ06015.1"/>
    </source>
</evidence>
<dbReference type="GO" id="GO:0022857">
    <property type="term" value="F:transmembrane transporter activity"/>
    <property type="evidence" value="ECO:0007669"/>
    <property type="project" value="InterPro"/>
</dbReference>
<dbReference type="PANTHER" id="PTHR23517:SF2">
    <property type="entry name" value="MULTIDRUG RESISTANCE PROTEIN MDTH"/>
    <property type="match status" value="1"/>
</dbReference>
<evidence type="ECO:0000256" key="4">
    <source>
        <dbReference type="ARBA" id="ARBA00022692"/>
    </source>
</evidence>
<dbReference type="AlphaFoldDB" id="A0A191UTJ6"/>
<accession>A0A191UTJ6</accession>
<proteinExistence type="predicted"/>
<keyword evidence="6" id="KW-0472">Membrane</keyword>
<protein>
    <submittedName>
        <fullName evidence="7">Uncharacterized protein</fullName>
    </submittedName>
</protein>
<evidence type="ECO:0000256" key="3">
    <source>
        <dbReference type="ARBA" id="ARBA00022475"/>
    </source>
</evidence>
<evidence type="ECO:0000256" key="6">
    <source>
        <dbReference type="ARBA" id="ARBA00023136"/>
    </source>
</evidence>
<name>A0A191UTJ6_9ACTN</name>
<dbReference type="InterPro" id="IPR050171">
    <property type="entry name" value="MFS_Transporters"/>
</dbReference>
<dbReference type="GeneID" id="91303809"/>
<dbReference type="PANTHER" id="PTHR23517">
    <property type="entry name" value="RESISTANCE PROTEIN MDTM, PUTATIVE-RELATED-RELATED"/>
    <property type="match status" value="1"/>
</dbReference>
<keyword evidence="3" id="KW-1003">Cell membrane</keyword>
<dbReference type="Gene3D" id="1.20.1250.20">
    <property type="entry name" value="MFS general substrate transporter like domains"/>
    <property type="match status" value="1"/>
</dbReference>
<evidence type="ECO:0000313" key="8">
    <source>
        <dbReference type="Proteomes" id="UP000078468"/>
    </source>
</evidence>
<dbReference type="EMBL" id="CP015866">
    <property type="protein sequence ID" value="ANJ06015.1"/>
    <property type="molecule type" value="Genomic_DNA"/>
</dbReference>
<evidence type="ECO:0000256" key="5">
    <source>
        <dbReference type="ARBA" id="ARBA00022989"/>
    </source>
</evidence>